<reference evidence="1 2" key="1">
    <citation type="submission" date="2020-06" db="EMBL/GenBank/DDBJ databases">
        <title>Genome mining for natural products.</title>
        <authorList>
            <person name="Zhang B."/>
            <person name="Shi J."/>
            <person name="Ge H."/>
        </authorList>
    </citation>
    <scope>NUCLEOTIDE SEQUENCE [LARGE SCALE GENOMIC DNA]</scope>
    <source>
        <strain evidence="1 2">NA02069</strain>
    </source>
</reference>
<name>A0A7H8T9Z7_STRCX</name>
<dbReference type="Gene3D" id="3.40.50.1220">
    <property type="entry name" value="TPP-binding domain"/>
    <property type="match status" value="1"/>
</dbReference>
<dbReference type="RefSeq" id="WP_176576389.1">
    <property type="nucleotide sequence ID" value="NZ_CBDRGH010000036.1"/>
</dbReference>
<gene>
    <name evidence="1" type="ORF">HUT05_25050</name>
</gene>
<proteinExistence type="predicted"/>
<sequence>MFLPYTVIEQLDDDQVATWEQHFAGAGHERPRAIEEGIWRRTQDPANAQQSGWTEDENGRRRIVHYRYRYDLDYTFPVPRLVLAELYLYTSVLAPKAEIDQYRSNVRYWLIEGGWRQIDDVMWSRGDLRVTVTRYDTHPQDERASRATPAGFRSLDVVFFSEDFEVTRNVRQMPWNVLAGGIRIKDERGNPTYADDLSELKHFLPFQVEIGCGTSVEAGVPPLHFLHQAYRVTERTDNVMKQTHPFILSPGKDSLVREMLLDAPAKAEDLVTMFRESFLAEPTAAHHALKALHDAGHFVGPVLQHNFDLLAARAGLPEYFVRRYDQKIPPVPFHPEAKALLVVGLHADRRSVAKRARERGMKVFYVDTEGLEEFGEYMPYPLEGPQDGDVIVKAEAIPTLVGLCRQLDVNVSVAAQAV</sequence>
<evidence type="ECO:0000313" key="2">
    <source>
        <dbReference type="Proteomes" id="UP000509418"/>
    </source>
</evidence>
<accession>A0A7H8T9Z7</accession>
<dbReference type="EMBL" id="CP056041">
    <property type="protein sequence ID" value="QKZ20329.1"/>
    <property type="molecule type" value="Genomic_DNA"/>
</dbReference>
<protein>
    <submittedName>
        <fullName evidence="1">Uncharacterized protein</fullName>
    </submittedName>
</protein>
<keyword evidence="2" id="KW-1185">Reference proteome</keyword>
<dbReference type="AlphaFoldDB" id="A0A7H8T9Z7"/>
<organism evidence="1 2">
    <name type="scientific">Streptomyces chartreusis</name>
    <dbReference type="NCBI Taxonomy" id="1969"/>
    <lineage>
        <taxon>Bacteria</taxon>
        <taxon>Bacillati</taxon>
        <taxon>Actinomycetota</taxon>
        <taxon>Actinomycetes</taxon>
        <taxon>Kitasatosporales</taxon>
        <taxon>Streptomycetaceae</taxon>
        <taxon>Streptomyces</taxon>
    </lineage>
</organism>
<dbReference type="Proteomes" id="UP000509418">
    <property type="component" value="Chromosome"/>
</dbReference>
<evidence type="ECO:0000313" key="1">
    <source>
        <dbReference type="EMBL" id="QKZ20329.1"/>
    </source>
</evidence>